<evidence type="ECO:0000313" key="2">
    <source>
        <dbReference type="Proteomes" id="UP001501343"/>
    </source>
</evidence>
<sequence>MHTTDYFDTFIEVAEDSPTDHAVEPPHRDQPTVAELHYELISARPYELTSDDVLFETYARRNGIADADRPAAREQLFSKGQACLRSSPLGKRYGWGIHSDDQGRVALYARESEEYRRLAGADDVAHTRAMRSSRG</sequence>
<dbReference type="RefSeq" id="WP_248151476.1">
    <property type="nucleotide sequence ID" value="NZ_BAAAOF010000009.1"/>
</dbReference>
<gene>
    <name evidence="1" type="ORF">GCM10009775_35630</name>
</gene>
<dbReference type="EMBL" id="BAAAOF010000009">
    <property type="protein sequence ID" value="GAA1940613.1"/>
    <property type="molecule type" value="Genomic_DNA"/>
</dbReference>
<name>A0ABP5BCI5_9MICO</name>
<proteinExistence type="predicted"/>
<accession>A0ABP5BCI5</accession>
<reference evidence="2" key="1">
    <citation type="journal article" date="2019" name="Int. J. Syst. Evol. Microbiol.">
        <title>The Global Catalogue of Microorganisms (GCM) 10K type strain sequencing project: providing services to taxonomists for standard genome sequencing and annotation.</title>
        <authorList>
            <consortium name="The Broad Institute Genomics Platform"/>
            <consortium name="The Broad Institute Genome Sequencing Center for Infectious Disease"/>
            <person name="Wu L."/>
            <person name="Ma J."/>
        </authorList>
    </citation>
    <scope>NUCLEOTIDE SEQUENCE [LARGE SCALE GENOMIC DNA]</scope>
    <source>
        <strain evidence="2">JCM 14900</strain>
    </source>
</reference>
<dbReference type="Proteomes" id="UP001501343">
    <property type="component" value="Unassembled WGS sequence"/>
</dbReference>
<evidence type="ECO:0000313" key="1">
    <source>
        <dbReference type="EMBL" id="GAA1940613.1"/>
    </source>
</evidence>
<comment type="caution">
    <text evidence="1">The sequence shown here is derived from an EMBL/GenBank/DDBJ whole genome shotgun (WGS) entry which is preliminary data.</text>
</comment>
<protein>
    <submittedName>
        <fullName evidence="1">DUF6157 family protein</fullName>
    </submittedName>
</protein>
<keyword evidence="2" id="KW-1185">Reference proteome</keyword>
<dbReference type="Pfam" id="PF19654">
    <property type="entry name" value="DUF6157"/>
    <property type="match status" value="1"/>
</dbReference>
<organism evidence="1 2">
    <name type="scientific">Microbacterium aoyamense</name>
    <dbReference type="NCBI Taxonomy" id="344166"/>
    <lineage>
        <taxon>Bacteria</taxon>
        <taxon>Bacillati</taxon>
        <taxon>Actinomycetota</taxon>
        <taxon>Actinomycetes</taxon>
        <taxon>Micrococcales</taxon>
        <taxon>Microbacteriaceae</taxon>
        <taxon>Microbacterium</taxon>
    </lineage>
</organism>
<dbReference type="InterPro" id="IPR046155">
    <property type="entry name" value="DUF6157"/>
</dbReference>